<evidence type="ECO:0000256" key="5">
    <source>
        <dbReference type="ARBA" id="ARBA00023136"/>
    </source>
</evidence>
<feature type="transmembrane region" description="Helical" evidence="6">
    <location>
        <begin position="101"/>
        <end position="119"/>
    </location>
</feature>
<accession>A0A4R1QRS1</accession>
<dbReference type="RefSeq" id="WP_082669497.1">
    <property type="nucleotide sequence ID" value="NZ_CABKVM010000013.1"/>
</dbReference>
<gene>
    <name evidence="8" type="ORF">EDD77_1187</name>
</gene>
<proteinExistence type="predicted"/>
<dbReference type="GO" id="GO:0005886">
    <property type="term" value="C:plasma membrane"/>
    <property type="evidence" value="ECO:0007669"/>
    <property type="project" value="UniProtKB-SubCell"/>
</dbReference>
<protein>
    <submittedName>
        <fullName evidence="8">Uncharacterized membrane-anchored protein YitT (DUF2179 family)</fullName>
    </submittedName>
</protein>
<feature type="transmembrane region" description="Helical" evidence="6">
    <location>
        <begin position="131"/>
        <end position="153"/>
    </location>
</feature>
<dbReference type="InterPro" id="IPR019264">
    <property type="entry name" value="DUF2179"/>
</dbReference>
<comment type="caution">
    <text evidence="8">The sequence shown here is derived from an EMBL/GenBank/DDBJ whole genome shotgun (WGS) entry which is preliminary data.</text>
</comment>
<dbReference type="PANTHER" id="PTHR33545:SF9">
    <property type="entry name" value="UPF0750 MEMBRANE PROTEIN YITE"/>
    <property type="match status" value="1"/>
</dbReference>
<evidence type="ECO:0000256" key="6">
    <source>
        <dbReference type="SAM" id="Phobius"/>
    </source>
</evidence>
<dbReference type="PIRSF" id="PIRSF006483">
    <property type="entry name" value="Membrane_protein_YitT"/>
    <property type="match status" value="1"/>
</dbReference>
<dbReference type="OrthoDB" id="3180973at2"/>
<keyword evidence="5 6" id="KW-0472">Membrane</keyword>
<name>A0A4R1QRS1_9FIRM</name>
<feature type="transmembrane region" description="Helical" evidence="6">
    <location>
        <begin position="173"/>
        <end position="202"/>
    </location>
</feature>
<dbReference type="STRING" id="1650663.GCA_001486665_00583"/>
<dbReference type="Pfam" id="PF10035">
    <property type="entry name" value="DUF2179"/>
    <property type="match status" value="1"/>
</dbReference>
<dbReference type="EMBL" id="SLUM01000018">
    <property type="protein sequence ID" value="TCL55065.1"/>
    <property type="molecule type" value="Genomic_DNA"/>
</dbReference>
<dbReference type="Pfam" id="PF02588">
    <property type="entry name" value="YitT_membrane"/>
    <property type="match status" value="1"/>
</dbReference>
<dbReference type="InterPro" id="IPR015867">
    <property type="entry name" value="N-reg_PII/ATP_PRibTrfase_C"/>
</dbReference>
<dbReference type="CDD" id="cd16380">
    <property type="entry name" value="YitT_C"/>
    <property type="match status" value="1"/>
</dbReference>
<dbReference type="InterPro" id="IPR003740">
    <property type="entry name" value="YitT"/>
</dbReference>
<organism evidence="8 9">
    <name type="scientific">Allofournierella massiliensis</name>
    <dbReference type="NCBI Taxonomy" id="1650663"/>
    <lineage>
        <taxon>Bacteria</taxon>
        <taxon>Bacillati</taxon>
        <taxon>Bacillota</taxon>
        <taxon>Clostridia</taxon>
        <taxon>Eubacteriales</taxon>
        <taxon>Oscillospiraceae</taxon>
        <taxon>Allofournierella</taxon>
    </lineage>
</organism>
<evidence type="ECO:0000256" key="1">
    <source>
        <dbReference type="ARBA" id="ARBA00004651"/>
    </source>
</evidence>
<evidence type="ECO:0000256" key="4">
    <source>
        <dbReference type="ARBA" id="ARBA00022989"/>
    </source>
</evidence>
<feature type="transmembrane region" description="Helical" evidence="6">
    <location>
        <begin position="69"/>
        <end position="95"/>
    </location>
</feature>
<evidence type="ECO:0000256" key="2">
    <source>
        <dbReference type="ARBA" id="ARBA00022475"/>
    </source>
</evidence>
<keyword evidence="3 6" id="KW-0812">Transmembrane</keyword>
<dbReference type="GeneID" id="97379935"/>
<dbReference type="Proteomes" id="UP000295184">
    <property type="component" value="Unassembled WGS sequence"/>
</dbReference>
<evidence type="ECO:0000256" key="3">
    <source>
        <dbReference type="ARBA" id="ARBA00022692"/>
    </source>
</evidence>
<reference evidence="8 9" key="1">
    <citation type="submission" date="2019-03" db="EMBL/GenBank/DDBJ databases">
        <title>Genomic Encyclopedia of Type Strains, Phase IV (KMG-IV): sequencing the most valuable type-strain genomes for metagenomic binning, comparative biology and taxonomic classification.</title>
        <authorList>
            <person name="Goeker M."/>
        </authorList>
    </citation>
    <scope>NUCLEOTIDE SEQUENCE [LARGE SCALE GENOMIC DNA]</scope>
    <source>
        <strain evidence="8 9">DSM 100451</strain>
    </source>
</reference>
<feature type="domain" description="DUF2179" evidence="7">
    <location>
        <begin position="244"/>
        <end position="298"/>
    </location>
</feature>
<dbReference type="InterPro" id="IPR051461">
    <property type="entry name" value="UPF0750_membrane"/>
</dbReference>
<keyword evidence="4 6" id="KW-1133">Transmembrane helix</keyword>
<sequence>MEKPQKAGKGRQLIPFRLEHVGSPGEFAKYAFLLNLGLFLTAAGIHLFKTPNHFAMGGTSGMSIIMATLWPGMNVGGALFIINGILVALGIIFLGVKTMGVTIYSSFALSAFVSLLEKVYPMSAPFTNDTLLELCFAVALPAAGSAIVFNVGASTGGTDIVAMILSKYTSMEIGRALLISDLAIAAWAGGLYGIATGLYCVLGTFAKAFMVDSFIESLNQRKVVTVISSHPEDVKNFILEKLHRSATVYTAEGAYTGQSEQVFTTVLTRRQAVLLRNHLRRVDPKAFLTIVNSSEIVGKGFRAL</sequence>
<comment type="subcellular location">
    <subcellularLocation>
        <location evidence="1">Cell membrane</location>
        <topology evidence="1">Multi-pass membrane protein</topology>
    </subcellularLocation>
</comment>
<dbReference type="PANTHER" id="PTHR33545">
    <property type="entry name" value="UPF0750 MEMBRANE PROTEIN YITT-RELATED"/>
    <property type="match status" value="1"/>
</dbReference>
<feature type="transmembrane region" description="Helical" evidence="6">
    <location>
        <begin position="27"/>
        <end position="48"/>
    </location>
</feature>
<dbReference type="AlphaFoldDB" id="A0A4R1QRS1"/>
<evidence type="ECO:0000313" key="9">
    <source>
        <dbReference type="Proteomes" id="UP000295184"/>
    </source>
</evidence>
<evidence type="ECO:0000259" key="7">
    <source>
        <dbReference type="Pfam" id="PF10035"/>
    </source>
</evidence>
<dbReference type="Gene3D" id="3.30.70.120">
    <property type="match status" value="1"/>
</dbReference>
<keyword evidence="2" id="KW-1003">Cell membrane</keyword>
<evidence type="ECO:0000313" key="8">
    <source>
        <dbReference type="EMBL" id="TCL55065.1"/>
    </source>
</evidence>